<evidence type="ECO:0000256" key="5">
    <source>
        <dbReference type="ARBA" id="ARBA00022982"/>
    </source>
</evidence>
<dbReference type="PANTHER" id="PTHR42769">
    <property type="entry name" value="SUPEROXIDE DISMUTASE"/>
    <property type="match status" value="1"/>
</dbReference>
<gene>
    <name evidence="10" type="primary">rd</name>
    <name evidence="10" type="ORF">WMO46_11040</name>
</gene>
<evidence type="ECO:0000313" key="11">
    <source>
        <dbReference type="Proteomes" id="UP001460202"/>
    </source>
</evidence>
<dbReference type="InterPro" id="IPR036324">
    <property type="entry name" value="Mn/Fe_SOD_N_sf"/>
</dbReference>
<dbReference type="Pfam" id="PF00081">
    <property type="entry name" value="Sod_Fe_N"/>
    <property type="match status" value="1"/>
</dbReference>
<dbReference type="SUPFAM" id="SSF57802">
    <property type="entry name" value="Rubredoxin-like"/>
    <property type="match status" value="1"/>
</dbReference>
<comment type="function">
    <text evidence="8">Destroys radicals which are normally produced within the cells and which are toxic to biological systems.</text>
</comment>
<comment type="catalytic activity">
    <reaction evidence="8">
        <text>2 superoxide + 2 H(+) = H2O2 + O2</text>
        <dbReference type="Rhea" id="RHEA:20696"/>
        <dbReference type="ChEBI" id="CHEBI:15378"/>
        <dbReference type="ChEBI" id="CHEBI:15379"/>
        <dbReference type="ChEBI" id="CHEBI:16240"/>
        <dbReference type="ChEBI" id="CHEBI:18421"/>
        <dbReference type="EC" id="1.15.1.1"/>
    </reaction>
</comment>
<organism evidence="10 11">
    <name type="scientific">Alistipes intestinihominis</name>
    <dbReference type="NCBI Taxonomy" id="3133172"/>
    <lineage>
        <taxon>Bacteria</taxon>
        <taxon>Pseudomonadati</taxon>
        <taxon>Bacteroidota</taxon>
        <taxon>Bacteroidia</taxon>
        <taxon>Bacteroidales</taxon>
        <taxon>Rikenellaceae</taxon>
        <taxon>Alistipes</taxon>
    </lineage>
</organism>
<dbReference type="Gene3D" id="1.10.287.990">
    <property type="entry name" value="Fe,Mn superoxide dismutase (SOD) domain"/>
    <property type="match status" value="1"/>
</dbReference>
<dbReference type="InterPro" id="IPR024934">
    <property type="entry name" value="Rubredoxin-like_dom"/>
</dbReference>
<dbReference type="InterPro" id="IPR036314">
    <property type="entry name" value="SOD_C_sf"/>
</dbReference>
<dbReference type="Pfam" id="PF00301">
    <property type="entry name" value="Rubredoxin"/>
    <property type="match status" value="1"/>
</dbReference>
<evidence type="ECO:0000256" key="2">
    <source>
        <dbReference type="ARBA" id="ARBA00012682"/>
    </source>
</evidence>
<dbReference type="InterPro" id="IPR019831">
    <property type="entry name" value="Mn/Fe_SOD_N"/>
</dbReference>
<keyword evidence="4 8" id="KW-0479">Metal-binding</keyword>
<proteinExistence type="inferred from homology"/>
<dbReference type="EC" id="1.15.1.1" evidence="2 8"/>
<evidence type="ECO:0000256" key="1">
    <source>
        <dbReference type="ARBA" id="ARBA00008714"/>
    </source>
</evidence>
<dbReference type="PRINTS" id="PR01703">
    <property type="entry name" value="MNSODISMTASE"/>
</dbReference>
<accession>A0ABV1GYK1</accession>
<evidence type="ECO:0000256" key="8">
    <source>
        <dbReference type="RuleBase" id="RU000414"/>
    </source>
</evidence>
<dbReference type="InterPro" id="IPR019833">
    <property type="entry name" value="Mn/Fe_SOD_BS"/>
</dbReference>
<dbReference type="Gene3D" id="2.20.28.10">
    <property type="match status" value="1"/>
</dbReference>
<dbReference type="EMBL" id="JBBMFL010000013">
    <property type="protein sequence ID" value="MEQ2545479.1"/>
    <property type="molecule type" value="Genomic_DNA"/>
</dbReference>
<evidence type="ECO:0000256" key="4">
    <source>
        <dbReference type="ARBA" id="ARBA00022723"/>
    </source>
</evidence>
<dbReference type="CDD" id="cd00730">
    <property type="entry name" value="rubredoxin"/>
    <property type="match status" value="1"/>
</dbReference>
<dbReference type="PROSITE" id="PS00202">
    <property type="entry name" value="RUBREDOXIN"/>
    <property type="match status" value="1"/>
</dbReference>
<dbReference type="Gene3D" id="3.55.40.20">
    <property type="entry name" value="Iron/manganese superoxide dismutase, C-terminal domain"/>
    <property type="match status" value="1"/>
</dbReference>
<dbReference type="Proteomes" id="UP001460202">
    <property type="component" value="Unassembled WGS sequence"/>
</dbReference>
<evidence type="ECO:0000256" key="3">
    <source>
        <dbReference type="ARBA" id="ARBA00022448"/>
    </source>
</evidence>
<dbReference type="SUPFAM" id="SSF46609">
    <property type="entry name" value="Fe,Mn superoxide dismutase (SOD), N-terminal domain"/>
    <property type="match status" value="1"/>
</dbReference>
<evidence type="ECO:0000313" key="10">
    <source>
        <dbReference type="EMBL" id="MEQ2545479.1"/>
    </source>
</evidence>
<keyword evidence="6 8" id="KW-0560">Oxidoreductase</keyword>
<dbReference type="Pfam" id="PF02777">
    <property type="entry name" value="Sod_Fe_C"/>
    <property type="match status" value="1"/>
</dbReference>
<dbReference type="RefSeq" id="WP_302587887.1">
    <property type="nucleotide sequence ID" value="NZ_JBBMFL010000013.1"/>
</dbReference>
<keyword evidence="3" id="KW-0813">Transport</keyword>
<protein>
    <recommendedName>
        <fullName evidence="2 8">Superoxide dismutase</fullName>
        <ecNumber evidence="2 8">1.15.1.1</ecNumber>
    </recommendedName>
</protein>
<comment type="caution">
    <text evidence="10">The sequence shown here is derived from an EMBL/GenBank/DDBJ whole genome shotgun (WGS) entry which is preliminary data.</text>
</comment>
<sequence length="245" mass="27715">MKHTMPELPYALEALAPKMSKETLDYHYGKHLQTYVDNLNKLIPGTPYEEMPLDEIVRKADGGIFNNAAQTWNHTFFFRMLTPAQKPMPAKLAAKLTEAFGSVEAFKEEFTKAAVGLFGSGWAWLAMDKAGKLSIVAKSNAGNPMTDGLRPVMTADVWEHAYYIDYRNRRAEFMAAFWELIDWQKVADRCIPKRYKCTACDYVYDPAKGDPETGIAPGTPFDEIPDDWTCPICGLYKSDFEAIEE</sequence>
<dbReference type="PANTHER" id="PTHR42769:SF3">
    <property type="entry name" value="SUPEROXIDE DISMUTASE [FE] 2, CHLOROPLASTIC"/>
    <property type="match status" value="1"/>
</dbReference>
<keyword evidence="7" id="KW-0408">Iron</keyword>
<dbReference type="InterPro" id="IPR019832">
    <property type="entry name" value="Mn/Fe_SOD_C"/>
</dbReference>
<dbReference type="InterPro" id="IPR001189">
    <property type="entry name" value="Mn/Fe_SOD"/>
</dbReference>
<evidence type="ECO:0000256" key="7">
    <source>
        <dbReference type="ARBA" id="ARBA00023004"/>
    </source>
</evidence>
<dbReference type="NCBIfam" id="NF045768">
    <property type="entry name" value="RubredRD"/>
    <property type="match status" value="1"/>
</dbReference>
<reference evidence="10 11" key="1">
    <citation type="submission" date="2024-03" db="EMBL/GenBank/DDBJ databases">
        <title>Human intestinal bacterial collection.</title>
        <authorList>
            <person name="Pauvert C."/>
            <person name="Hitch T.C.A."/>
            <person name="Clavel T."/>
        </authorList>
    </citation>
    <scope>NUCLEOTIDE SEQUENCE [LARGE SCALE GENOMIC DNA]</scope>
    <source>
        <strain evidence="10 11">CLA-KB-H122</strain>
    </source>
</reference>
<keyword evidence="11" id="KW-1185">Reference proteome</keyword>
<feature type="domain" description="Rubredoxin-like" evidence="9">
    <location>
        <begin position="192"/>
        <end position="243"/>
    </location>
</feature>
<comment type="similarity">
    <text evidence="1 8">Belongs to the iron/manganese superoxide dismutase family.</text>
</comment>
<dbReference type="SUPFAM" id="SSF54719">
    <property type="entry name" value="Fe,Mn superoxide dismutase (SOD), C-terminal domain"/>
    <property type="match status" value="1"/>
</dbReference>
<dbReference type="PROSITE" id="PS50903">
    <property type="entry name" value="RUBREDOXIN_LIKE"/>
    <property type="match status" value="1"/>
</dbReference>
<name>A0ABV1GYK1_9BACT</name>
<keyword evidence="5" id="KW-0249">Electron transport</keyword>
<evidence type="ECO:0000259" key="9">
    <source>
        <dbReference type="PROSITE" id="PS50903"/>
    </source>
</evidence>
<dbReference type="PROSITE" id="PS00088">
    <property type="entry name" value="SOD_MN"/>
    <property type="match status" value="1"/>
</dbReference>
<dbReference type="InterPro" id="IPR024935">
    <property type="entry name" value="Rubredoxin_dom"/>
</dbReference>
<evidence type="ECO:0000256" key="6">
    <source>
        <dbReference type="ARBA" id="ARBA00023002"/>
    </source>
</evidence>
<dbReference type="PRINTS" id="PR00163">
    <property type="entry name" value="RUBREDOXIN"/>
</dbReference>
<dbReference type="InterPro" id="IPR018527">
    <property type="entry name" value="Rubredoxin_Fe_BS"/>
</dbReference>